<evidence type="ECO:0000313" key="4">
    <source>
        <dbReference type="EMBL" id="KAJ1608304.1"/>
    </source>
</evidence>
<evidence type="ECO:0000256" key="3">
    <source>
        <dbReference type="SAM" id="MobiDB-lite"/>
    </source>
</evidence>
<dbReference type="Pfam" id="PF13424">
    <property type="entry name" value="TPR_12"/>
    <property type="match status" value="1"/>
</dbReference>
<feature type="compositionally biased region" description="Pro residues" evidence="3">
    <location>
        <begin position="9"/>
        <end position="24"/>
    </location>
</feature>
<comment type="caution">
    <text evidence="4">The sequence shown here is derived from an EMBL/GenBank/DDBJ whole genome shotgun (WGS) entry which is preliminary data.</text>
</comment>
<feature type="compositionally biased region" description="Pro residues" evidence="3">
    <location>
        <begin position="52"/>
        <end position="62"/>
    </location>
</feature>
<feature type="compositionally biased region" description="Gly residues" evidence="3">
    <location>
        <begin position="387"/>
        <end position="399"/>
    </location>
</feature>
<dbReference type="EMBL" id="JAPCXC010000045">
    <property type="protein sequence ID" value="KAJ1608304.1"/>
    <property type="molecule type" value="Genomic_DNA"/>
</dbReference>
<dbReference type="OrthoDB" id="1668162at2759"/>
<evidence type="ECO:0000256" key="1">
    <source>
        <dbReference type="ARBA" id="ARBA00022737"/>
    </source>
</evidence>
<sequence length="881" mass="95242">MNKSGAPGKAPPPPGGKKPPPPAKPLVGKPAPKTAPVPKLPPAPSSIAPASAPTPTPTPAAPKAPMFSKASGKLGAPGPAGGGESKAGLGKTVLKTISKVSKVSSGPSNARETALGGGAVRQESKLLKDSLSKDGRYPEIGNRNTFVESTLPFDVGPIKRLLFQDKAPGKTTTRRKDGKNLRISQREDDMFNLHVSVLDPALTEAAEHSLAALSQTFKEEFASRHFTLTTTEKNNLLFGQTTKARPQIVNEKFEVMTDSLLLLQRLEESRGDGEIHELQRIIQRLRAAALEKFMKAQYSDAMLNALHCYEISRAFLSKYLGHPLEGIMVVELIIIAKCCGLTGELRKGEQYLKELRFLVENTILAVADRNTDAKSNVNEISHARGSSGPGSGSGGAGHGTAGVGPSISCEPSVLCSLVLTVSDLCSMYRDHASSAFYLDKYLSLVNEVYGPTDLVMSDAYSTAASYYFRVKNFEKCREMLHNCLEIRKKVLGDHSKNPPHPRVADCYSNLGLVYRILGDCRQGAQYVMIALDMLMRIYNNREFPLVQDNILALGCIFHQAGNFRYALELYNEVYKYRRENLGFDNPDTRYVLELITLLDADTQVYLTENVSSCTDSYISQGLQSKCVDNRESLESRAERSLKGIFTEMLGRSCKLARIMYEESSLLASPLCPSIDQLRYRQLEAFLYDPKNAKAATLHLQDKGSTRGVLPEHGSKLDGHPAASKGKDNGAGPPRCLDHAVAASVLQDREKEAPDNQHPEADERLPGDGGAVRGDDHQRGGAGGYGQVGDPGAVRHSRGKADFPDREGREDRTAAVPAIDGLHRQGGDQGVLQGGHLDPKRPDSASQTENQGQGGRKAGEGDADAADGSRAAAPRGRHSGQD</sequence>
<name>A0A9D5DFZ1_9CRYT</name>
<gene>
    <name evidence="4" type="ORF">OJ253_1989</name>
</gene>
<proteinExistence type="predicted"/>
<dbReference type="PANTHER" id="PTHR45641:SF19">
    <property type="entry name" value="NEPHROCYSTIN-3"/>
    <property type="match status" value="1"/>
</dbReference>
<feature type="compositionally biased region" description="Gly residues" evidence="3">
    <location>
        <begin position="779"/>
        <end position="788"/>
    </location>
</feature>
<accession>A0A9D5DFZ1</accession>
<reference evidence="4" key="1">
    <citation type="submission" date="2022-10" db="EMBL/GenBank/DDBJ databases">
        <title>Adaptive evolution leads to modifications in subtelomeric GC content in a zoonotic Cryptosporidium species.</title>
        <authorList>
            <person name="Li J."/>
            <person name="Feng Y."/>
            <person name="Xiao L."/>
        </authorList>
    </citation>
    <scope>NUCLEOTIDE SEQUENCE</scope>
    <source>
        <strain evidence="4">33844</strain>
    </source>
</reference>
<protein>
    <submittedName>
        <fullName evidence="4">Formin-related protein</fullName>
    </submittedName>
</protein>
<keyword evidence="2" id="KW-0802">TPR repeat</keyword>
<dbReference type="SUPFAM" id="SSF48452">
    <property type="entry name" value="TPR-like"/>
    <property type="match status" value="1"/>
</dbReference>
<dbReference type="AlphaFoldDB" id="A0A9D5DFZ1"/>
<feature type="compositionally biased region" description="Basic and acidic residues" evidence="3">
    <location>
        <begin position="798"/>
        <end position="812"/>
    </location>
</feature>
<feature type="compositionally biased region" description="Low complexity" evidence="3">
    <location>
        <begin position="63"/>
        <end position="77"/>
    </location>
</feature>
<dbReference type="Gene3D" id="1.25.40.10">
    <property type="entry name" value="Tetratricopeptide repeat domain"/>
    <property type="match status" value="2"/>
</dbReference>
<dbReference type="PANTHER" id="PTHR45641">
    <property type="entry name" value="TETRATRICOPEPTIDE REPEAT PROTEIN (AFU_ORTHOLOGUE AFUA_6G03870)"/>
    <property type="match status" value="1"/>
</dbReference>
<dbReference type="InterPro" id="IPR011990">
    <property type="entry name" value="TPR-like_helical_dom_sf"/>
</dbReference>
<dbReference type="Proteomes" id="UP001067231">
    <property type="component" value="Unassembled WGS sequence"/>
</dbReference>
<keyword evidence="1" id="KW-0677">Repeat</keyword>
<feature type="region of interest" description="Disordered" evidence="3">
    <location>
        <begin position="380"/>
        <end position="399"/>
    </location>
</feature>
<feature type="compositionally biased region" description="Basic and acidic residues" evidence="3">
    <location>
        <begin position="748"/>
        <end position="765"/>
    </location>
</feature>
<evidence type="ECO:0000256" key="2">
    <source>
        <dbReference type="ARBA" id="ARBA00022803"/>
    </source>
</evidence>
<feature type="region of interest" description="Disordered" evidence="3">
    <location>
        <begin position="698"/>
        <end position="735"/>
    </location>
</feature>
<feature type="region of interest" description="Disordered" evidence="3">
    <location>
        <begin position="1"/>
        <end position="88"/>
    </location>
</feature>
<organism evidence="4">
    <name type="scientific">Cryptosporidium canis</name>
    <dbReference type="NCBI Taxonomy" id="195482"/>
    <lineage>
        <taxon>Eukaryota</taxon>
        <taxon>Sar</taxon>
        <taxon>Alveolata</taxon>
        <taxon>Apicomplexa</taxon>
        <taxon>Conoidasida</taxon>
        <taxon>Coccidia</taxon>
        <taxon>Eucoccidiorida</taxon>
        <taxon>Eimeriorina</taxon>
        <taxon>Cryptosporidiidae</taxon>
        <taxon>Cryptosporidium</taxon>
    </lineage>
</organism>
<feature type="compositionally biased region" description="Pro residues" evidence="3">
    <location>
        <begin position="33"/>
        <end position="44"/>
    </location>
</feature>
<feature type="region of interest" description="Disordered" evidence="3">
    <location>
        <begin position="748"/>
        <end position="881"/>
    </location>
</feature>